<dbReference type="Proteomes" id="UP001388366">
    <property type="component" value="Unassembled WGS sequence"/>
</dbReference>
<evidence type="ECO:0000256" key="2">
    <source>
        <dbReference type="ARBA" id="ARBA00022525"/>
    </source>
</evidence>
<dbReference type="EMBL" id="JBBMQU010000031">
    <property type="protein sequence ID" value="MEM5552128.1"/>
    <property type="molecule type" value="Genomic_DNA"/>
</dbReference>
<comment type="caution">
    <text evidence="5">The sequence shown here is derived from an EMBL/GenBank/DDBJ whole genome shotgun (WGS) entry which is preliminary data.</text>
</comment>
<dbReference type="PANTHER" id="PTHR32305:SF15">
    <property type="entry name" value="PROTEIN RHSA-RELATED"/>
    <property type="match status" value="1"/>
</dbReference>
<evidence type="ECO:0000256" key="3">
    <source>
        <dbReference type="ARBA" id="ARBA00023026"/>
    </source>
</evidence>
<evidence type="ECO:0000313" key="6">
    <source>
        <dbReference type="Proteomes" id="UP001388366"/>
    </source>
</evidence>
<keyword evidence="3" id="KW-0843">Virulence</keyword>
<dbReference type="InterPro" id="IPR050708">
    <property type="entry name" value="T6SS_VgrG/RHS"/>
</dbReference>
<keyword evidence="6" id="KW-1185">Reference proteome</keyword>
<dbReference type="Gene3D" id="2.180.10.10">
    <property type="entry name" value="RHS repeat-associated core"/>
    <property type="match status" value="2"/>
</dbReference>
<keyword evidence="4" id="KW-0472">Membrane</keyword>
<keyword evidence="4" id="KW-1133">Transmembrane helix</keyword>
<keyword evidence="2" id="KW-0964">Secreted</keyword>
<dbReference type="PANTHER" id="PTHR32305">
    <property type="match status" value="1"/>
</dbReference>
<evidence type="ECO:0000256" key="1">
    <source>
        <dbReference type="ARBA" id="ARBA00004613"/>
    </source>
</evidence>
<dbReference type="RefSeq" id="WP_342884255.1">
    <property type="nucleotide sequence ID" value="NZ_JBBMQU010000031.1"/>
</dbReference>
<proteinExistence type="predicted"/>
<dbReference type="InterPro" id="IPR003284">
    <property type="entry name" value="Sal_SpvB"/>
</dbReference>
<evidence type="ECO:0000256" key="4">
    <source>
        <dbReference type="SAM" id="Phobius"/>
    </source>
</evidence>
<name>A0ABU9U522_9GAMM</name>
<sequence length="2362" mass="263349">MSTTQFSKGLKVLGALIYLMILLASGVSFAFSSINGSVLSGGGAVSLGPAAPYNLIYQKDSAAITISWQWDAPSQAGCDSGLISVRSGTTCCVDCTTFNTPSVDFIIEVSENNTPYRLVGSTSSKSYKYNLTYATSYKFRVKTREEFGYNAYAYSSVIVSPLITVTSKLAKPVLSNTQQDIPKGTAISISAPSGAAIKYKLINKDSSCTNSSWLNYSSPVVINSDKRLCAKATRSGWQDSDVVFKDYIVILPKLAKPVLSNTLQDIPKGTAISISTSSGAAVKYKLINKGSVCTNSSWLNYSSPVAINSDKRLCAKATRSGWQESDVVFKDYSITNKFDPDSDFIPEQASIRPISIPNVVNSSAELTTIKGKASITNQGAATYLIPLDLPNGYANQKPELELSYSSLSTSNLAGFGWSLNGVAFINRCKGSLEVDGRFKGIEFNKEDLLCYGGQKLRLVAGSNLSAGAEYRLDQSPNVIVIQHNSNRYSYFEMRHGDGRVSFFGKTTNAKVIDSNKNQPINWLLSERNNQYSQSITYSYNHFSNHVPLLNEINYAGNRVILDYELREHQYLKYSMGNRRDDSYRLNEITIKNHQGLSIKSYHLGYRQSLFSDKDLLEKVEMCDGSTSGLCALLTEFEYSDSDVVGFSSIEKSINLNSYTSVDGWEDCPRNGDNNCAIYRLQVTDVNNDGSKDIIVSTRKGNKTGKVLVFEYKGNNFEYSSRLSYLNGVIYNKNGVGQMIQREFPWYLADLNGDGYFEILSGRKQYFDWDGDGIDELRPFTSSGVSAYESAYTYPINNYVDAELRSHSGPHTTDTLIDFNQDGLIDRLVPMGTWTERNTGDGDSAVVFGTTIWLLEVNRSENDTFLADVLSPPNQPSGTSTDKFNELGIFKMIDYWTTPGDINGDGLTEYAGKYVGEERLNTGNGINFVTHSYAVTNPNLTYNNQRLHGLVDLNGDGKSDAVYAIGSHLYWNKSLKNSFAGYERVASFVNWGSFSENAKYQYADIDGDEQPELIYYDSAAQKVRVRFDANIHNVVQDKLTNVSTGLGKTYEFNYKRLNDPSVYTPANDANTKNWGNGSKVRDITSSMAFVAEYKESTALNETGSTLYDTTSYQYEGLKSQAGGRGTLGFKRVVSIQSSTGIKTEKQFRQDAPYNGQLQSLRTSKDGISLSERNITQWYNFSVNNDQSRAVIPKQVVTKTYFPNTVNGSFISSSLSLEETELNDYVISEGGYPVLNEKMITRQDKLDSTTQSSITTYLYENEDLDNWFIKRPTNVVKVFNRTNSDQVTQTTSFSYYETTGAKETEIIEPNSGDKSLYLQKHYKYDNVGNVAQQTLCSFGSKSLCHLTDTPPDTSNDLSNFIRIMKHEYDANQRYLLSTNNGVFNINQYQTYNSLGQAQEIYDNYSSASQTGKKQTLRYDAFGQLYFTYQNSGASSTITKYKCDSSRSDCPNNASYLIEISHTDKPKEITYYDFSGNQVRVRSQLLDGSWTNTDTIYDNRGRAFKMSAPYKTGQNIPGWTITQIDVFDRKAKVNSAHGLITQFDYQQGSITQETTGTYYGEVTADMSRTRSEVRNGFAEIIETIDPDNNSTTYHYNALNLIAKVTGVDNHDTVIEYDTLGRRTRLLDMDKGDIRYGVNALGEEITKTLPDNTVKSDYRNSAGQIVKTTYKKSAQVITNRFNYDGALLKSEVSQNTSKTFFYDSLNRLEKTAYQLDGKIWESQIFYDDVGRVFREMDISGYGRGLQYQYAYGHFNRLFEVATGKAYYRASKMDAHQNVVKASVAKNIDIEKSYEAITGRLKSLHAAHGLIQNETYGYDQLGNLRHRTNYHGATETLTETFRYDDLNRLTEVYFNGINTQSIRYFENGNIKQKTNVGNNSLYGYGTKVSGCSTTPGAHAVSSVGNRRYCYDVKGNQVKEYQGSLLTRDIEYSLFDKAVRIWSNNGESTFNYDATNSRYKRVDKESGKTTITYYVGGQEVIFYADNTSEIKRYIKDIAIHSIKSTGTEELLYTFKDHLGSGNIITDERGNIKAKMSFDAFGKRRNALTWASYQAPYTQLSDLAQLREITQKGFTGHVQVDHANVIHMGGRIYDPELGRFMQADPIIQDVRDAQSINRYSYVFNNPLSYTDPTGYDCVNENAPVCAAAMDKLQKETAEAATGNAGNSANAEVDSANASNNKINSADGAQGKSIPNLLHSPLDDARDFIVDAINPIPPLVDGLTELSKGNYTESVVAIAGIATKKIKAVAKVGENISDAVSDITKNVKLGEFNIVDWKGYPNEVPKPNAPVRLIEGDEYKAARKTANAANRNIRQQNNLTGQSVDVHEVQPVKFGGSPTDAANKVILDRTLHRQQVTPFWNKLQKDVGDK</sequence>
<feature type="transmembrane region" description="Helical" evidence="4">
    <location>
        <begin position="12"/>
        <end position="31"/>
    </location>
</feature>
<keyword evidence="4" id="KW-0812">Transmembrane</keyword>
<accession>A0ABU9U522</accession>
<dbReference type="InterPro" id="IPR022385">
    <property type="entry name" value="Rhs_assc_core"/>
</dbReference>
<dbReference type="InterPro" id="IPR028994">
    <property type="entry name" value="Integrin_alpha_N"/>
</dbReference>
<organism evidence="5 6">
    <name type="scientific">Pseudoalteromonas neustonica</name>
    <dbReference type="NCBI Taxonomy" id="1840331"/>
    <lineage>
        <taxon>Bacteria</taxon>
        <taxon>Pseudomonadati</taxon>
        <taxon>Pseudomonadota</taxon>
        <taxon>Gammaproteobacteria</taxon>
        <taxon>Alteromonadales</taxon>
        <taxon>Pseudoalteromonadaceae</taxon>
        <taxon>Pseudoalteromonas</taxon>
    </lineage>
</organism>
<dbReference type="SUPFAM" id="SSF69318">
    <property type="entry name" value="Integrin alpha N-terminal domain"/>
    <property type="match status" value="1"/>
</dbReference>
<protein>
    <submittedName>
        <fullName evidence="5">RHS repeat-associated core domain-containing protein</fullName>
    </submittedName>
</protein>
<comment type="subcellular location">
    <subcellularLocation>
        <location evidence="1">Secreted</location>
    </subcellularLocation>
</comment>
<dbReference type="Pfam" id="PF03534">
    <property type="entry name" value="SpvB"/>
    <property type="match status" value="1"/>
</dbReference>
<reference evidence="5 6" key="1">
    <citation type="submission" date="2024-03" db="EMBL/GenBank/DDBJ databases">
        <title>Community enrichment and isolation of bacterial strains for fucoidan degradation.</title>
        <authorList>
            <person name="Sichert A."/>
        </authorList>
    </citation>
    <scope>NUCLEOTIDE SEQUENCE [LARGE SCALE GENOMIC DNA]</scope>
    <source>
        <strain evidence="5 6">AS81</strain>
    </source>
</reference>
<dbReference type="NCBIfam" id="TIGR03696">
    <property type="entry name" value="Rhs_assc_core"/>
    <property type="match status" value="1"/>
</dbReference>
<evidence type="ECO:0000313" key="5">
    <source>
        <dbReference type="EMBL" id="MEM5552128.1"/>
    </source>
</evidence>
<gene>
    <name evidence="5" type="ORF">WNY63_15495</name>
</gene>